<protein>
    <submittedName>
        <fullName evidence="3">Fasciclin domain-containing protein</fullName>
    </submittedName>
</protein>
<reference evidence="3 4" key="2">
    <citation type="submission" date="2019-09" db="EMBL/GenBank/DDBJ databases">
        <title>Mesorhizobium sp. MaA-C15 isolated from Microcystis aeruginosa.</title>
        <authorList>
            <person name="Jeong S.E."/>
            <person name="Jin H.M."/>
            <person name="Jeon C.O."/>
        </authorList>
    </citation>
    <scope>NUCLEOTIDE SEQUENCE [LARGE SCALE GENOMIC DNA]</scope>
    <source>
        <strain evidence="3 4">MaA-C15</strain>
    </source>
</reference>
<feature type="non-terminal residue" evidence="3">
    <location>
        <position position="37"/>
    </location>
</feature>
<feature type="chain" id="PRO_5036140012" evidence="1">
    <location>
        <begin position="22"/>
        <end position="37"/>
    </location>
</feature>
<organism evidence="3 4">
    <name type="scientific">Neoaquamicrobium microcysteis</name>
    <dbReference type="NCBI Taxonomy" id="2682781"/>
    <lineage>
        <taxon>Bacteria</taxon>
        <taxon>Pseudomonadati</taxon>
        <taxon>Pseudomonadota</taxon>
        <taxon>Alphaproteobacteria</taxon>
        <taxon>Hyphomicrobiales</taxon>
        <taxon>Phyllobacteriaceae</taxon>
        <taxon>Neoaquamicrobium</taxon>
    </lineage>
</organism>
<evidence type="ECO:0000313" key="4">
    <source>
        <dbReference type="Proteomes" id="UP000323258"/>
    </source>
</evidence>
<evidence type="ECO:0000256" key="1">
    <source>
        <dbReference type="SAM" id="SignalP"/>
    </source>
</evidence>
<evidence type="ECO:0000313" key="3">
    <source>
        <dbReference type="EMBL" id="TYR37138.1"/>
    </source>
</evidence>
<reference evidence="3 4" key="1">
    <citation type="submission" date="2019-08" db="EMBL/GenBank/DDBJ databases">
        <authorList>
            <person name="Seo Y.L."/>
        </authorList>
    </citation>
    <scope>NUCLEOTIDE SEQUENCE [LARGE SCALE GENOMIC DNA]</scope>
    <source>
        <strain evidence="3 4">MaA-C15</strain>
    </source>
</reference>
<feature type="signal peptide" evidence="1">
    <location>
        <begin position="1"/>
        <end position="21"/>
    </location>
</feature>
<gene>
    <name evidence="3" type="ORF">FY036_00390</name>
    <name evidence="2" type="ORF">FY036_23660</name>
</gene>
<keyword evidence="4" id="KW-1185">Reference proteome</keyword>
<keyword evidence="1" id="KW-0732">Signal</keyword>
<dbReference type="Proteomes" id="UP000323258">
    <property type="component" value="Unassembled WGS sequence"/>
</dbReference>
<comment type="caution">
    <text evidence="3">The sequence shown here is derived from an EMBL/GenBank/DDBJ whole genome shotgun (WGS) entry which is preliminary data.</text>
</comment>
<dbReference type="AlphaFoldDB" id="A0A5D4H8X4"/>
<name>A0A5D4H8X4_9HYPH</name>
<dbReference type="EMBL" id="VSZS01000068">
    <property type="protein sequence ID" value="TYR29829.1"/>
    <property type="molecule type" value="Genomic_DNA"/>
</dbReference>
<accession>A0A5D4H8X4</accession>
<proteinExistence type="predicted"/>
<dbReference type="EMBL" id="VSZS01000040">
    <property type="protein sequence ID" value="TYR37138.1"/>
    <property type="molecule type" value="Genomic_DNA"/>
</dbReference>
<sequence length="37" mass="3723">MLKRLLISGAAAVAMTTSVLAADIVDTASQAGNFTTL</sequence>
<evidence type="ECO:0000313" key="2">
    <source>
        <dbReference type="EMBL" id="TYR29829.1"/>
    </source>
</evidence>